<dbReference type="RefSeq" id="XP_033453182.1">
    <property type="nucleotide sequence ID" value="XM_033591107.1"/>
</dbReference>
<feature type="compositionally biased region" description="Basic and acidic residues" evidence="1">
    <location>
        <begin position="81"/>
        <end position="101"/>
    </location>
</feature>
<protein>
    <submittedName>
        <fullName evidence="2">Uncharacterized protein</fullName>
    </submittedName>
</protein>
<feature type="region of interest" description="Disordered" evidence="1">
    <location>
        <begin position="1"/>
        <end position="111"/>
    </location>
</feature>
<accession>A0A6A5S0E9</accession>
<reference evidence="2" key="1">
    <citation type="journal article" date="2020" name="Stud. Mycol.">
        <title>101 Dothideomycetes genomes: a test case for predicting lifestyles and emergence of pathogens.</title>
        <authorList>
            <person name="Haridas S."/>
            <person name="Albert R."/>
            <person name="Binder M."/>
            <person name="Bloem J."/>
            <person name="Labutti K."/>
            <person name="Salamov A."/>
            <person name="Andreopoulos B."/>
            <person name="Baker S."/>
            <person name="Barry K."/>
            <person name="Bills G."/>
            <person name="Bluhm B."/>
            <person name="Cannon C."/>
            <person name="Castanera R."/>
            <person name="Culley D."/>
            <person name="Daum C."/>
            <person name="Ezra D."/>
            <person name="Gonzalez J."/>
            <person name="Henrissat B."/>
            <person name="Kuo A."/>
            <person name="Liang C."/>
            <person name="Lipzen A."/>
            <person name="Lutzoni F."/>
            <person name="Magnuson J."/>
            <person name="Mondo S."/>
            <person name="Nolan M."/>
            <person name="Ohm R."/>
            <person name="Pangilinan J."/>
            <person name="Park H.-J."/>
            <person name="Ramirez L."/>
            <person name="Alfaro M."/>
            <person name="Sun H."/>
            <person name="Tritt A."/>
            <person name="Yoshinaga Y."/>
            <person name="Zwiers L.-H."/>
            <person name="Turgeon B."/>
            <person name="Goodwin S."/>
            <person name="Spatafora J."/>
            <person name="Crous P."/>
            <person name="Grigoriev I."/>
        </authorList>
    </citation>
    <scope>NUCLEOTIDE SEQUENCE</scope>
    <source>
        <strain evidence="2">CBS 183.55</strain>
    </source>
</reference>
<dbReference type="Proteomes" id="UP000800082">
    <property type="component" value="Unassembled WGS sequence"/>
</dbReference>
<proteinExistence type="predicted"/>
<dbReference type="AlphaFoldDB" id="A0A6A5S0E9"/>
<dbReference type="EMBL" id="ML978958">
    <property type="protein sequence ID" value="KAF1932934.1"/>
    <property type="molecule type" value="Genomic_DNA"/>
</dbReference>
<evidence type="ECO:0000313" key="3">
    <source>
        <dbReference type="Proteomes" id="UP000800082"/>
    </source>
</evidence>
<sequence>MAQLTPISSRKRPLPDDEAKPHGSSTCEIGSRKRQCASSSGTDSPSGLRLSIPGEDTPLTPPLSAEGAATMKLRLIIPQQKTDREHQRKINRRRADAERWKPKLQRPYPKSGEIKTAYPLKLMRHYPDASTSTQPNFVRPRIDESARVSRLLQQFPIMNTEHADEIGYEERSPSAASPVDQAIPLSTRREKLKETRSAHVGLQANKQITRSEEVQRLAWQSFSLPEKGRIDRGREAMMQSGLITDDLNLEAAGERNQLPQWKKRCTGRFAKGHQAAG</sequence>
<dbReference type="GeneID" id="54348775"/>
<keyword evidence="3" id="KW-1185">Reference proteome</keyword>
<evidence type="ECO:0000256" key="1">
    <source>
        <dbReference type="SAM" id="MobiDB-lite"/>
    </source>
</evidence>
<feature type="compositionally biased region" description="Polar residues" evidence="1">
    <location>
        <begin position="36"/>
        <end position="45"/>
    </location>
</feature>
<gene>
    <name evidence="2" type="ORF">M421DRAFT_416531</name>
</gene>
<organism evidence="2 3">
    <name type="scientific">Didymella exigua CBS 183.55</name>
    <dbReference type="NCBI Taxonomy" id="1150837"/>
    <lineage>
        <taxon>Eukaryota</taxon>
        <taxon>Fungi</taxon>
        <taxon>Dikarya</taxon>
        <taxon>Ascomycota</taxon>
        <taxon>Pezizomycotina</taxon>
        <taxon>Dothideomycetes</taxon>
        <taxon>Pleosporomycetidae</taxon>
        <taxon>Pleosporales</taxon>
        <taxon>Pleosporineae</taxon>
        <taxon>Didymellaceae</taxon>
        <taxon>Didymella</taxon>
    </lineage>
</organism>
<dbReference type="OrthoDB" id="3795156at2759"/>
<name>A0A6A5S0E9_9PLEO</name>
<evidence type="ECO:0000313" key="2">
    <source>
        <dbReference type="EMBL" id="KAF1932934.1"/>
    </source>
</evidence>